<dbReference type="AlphaFoldDB" id="A0A843W1D7"/>
<dbReference type="Proteomes" id="UP000652761">
    <property type="component" value="Unassembled WGS sequence"/>
</dbReference>
<dbReference type="GO" id="GO:0016787">
    <property type="term" value="F:hydrolase activity"/>
    <property type="evidence" value="ECO:0007669"/>
    <property type="project" value="UniProtKB-KW"/>
</dbReference>
<keyword evidence="5" id="KW-1185">Reference proteome</keyword>
<feature type="signal peptide" evidence="2">
    <location>
        <begin position="1"/>
        <end position="27"/>
    </location>
</feature>
<accession>A0A843W1D7</accession>
<evidence type="ECO:0000256" key="2">
    <source>
        <dbReference type="SAM" id="SignalP"/>
    </source>
</evidence>
<evidence type="ECO:0000313" key="5">
    <source>
        <dbReference type="Proteomes" id="UP000652761"/>
    </source>
</evidence>
<dbReference type="SUPFAM" id="SSF52266">
    <property type="entry name" value="SGNH hydrolase"/>
    <property type="match status" value="1"/>
</dbReference>
<dbReference type="PANTHER" id="PTHR31988">
    <property type="entry name" value="ESTERASE, PUTATIVE (DUF303)-RELATED"/>
    <property type="match status" value="1"/>
</dbReference>
<evidence type="ECO:0000256" key="1">
    <source>
        <dbReference type="ARBA" id="ARBA00022801"/>
    </source>
</evidence>
<name>A0A843W1D7_COLES</name>
<dbReference type="InterPro" id="IPR036514">
    <property type="entry name" value="SGNH_hydro_sf"/>
</dbReference>
<reference evidence="4" key="1">
    <citation type="submission" date="2017-07" db="EMBL/GenBank/DDBJ databases">
        <title>Taro Niue Genome Assembly and Annotation.</title>
        <authorList>
            <person name="Atibalentja N."/>
            <person name="Keating K."/>
            <person name="Fields C.J."/>
        </authorList>
    </citation>
    <scope>NUCLEOTIDE SEQUENCE</scope>
    <source>
        <strain evidence="4">Niue_2</strain>
        <tissue evidence="4">Leaf</tissue>
    </source>
</reference>
<dbReference type="PANTHER" id="PTHR31988:SF15">
    <property type="entry name" value="ESTERASE, PUTATIVE (DUF303)-RELATED"/>
    <property type="match status" value="1"/>
</dbReference>
<feature type="chain" id="PRO_5032837839" description="Sialate O-acetylesterase domain-containing protein" evidence="2">
    <location>
        <begin position="28"/>
        <end position="242"/>
    </location>
</feature>
<gene>
    <name evidence="4" type="ORF">Taro_037727</name>
</gene>
<dbReference type="InterPro" id="IPR005181">
    <property type="entry name" value="SASA"/>
</dbReference>
<keyword evidence="2" id="KW-0732">Signal</keyword>
<comment type="caution">
    <text evidence="4">The sequence shown here is derived from an EMBL/GenBank/DDBJ whole genome shotgun (WGS) entry which is preliminary data.</text>
</comment>
<feature type="domain" description="Sialate O-acetylesterase" evidence="3">
    <location>
        <begin position="35"/>
        <end position="222"/>
    </location>
</feature>
<evidence type="ECO:0000259" key="3">
    <source>
        <dbReference type="Pfam" id="PF03629"/>
    </source>
</evidence>
<dbReference type="Gene3D" id="3.40.50.1110">
    <property type="entry name" value="SGNH hydrolase"/>
    <property type="match status" value="1"/>
</dbReference>
<dbReference type="EMBL" id="NMUH01003310">
    <property type="protein sequence ID" value="MQM04923.1"/>
    <property type="molecule type" value="Genomic_DNA"/>
</dbReference>
<evidence type="ECO:0000313" key="4">
    <source>
        <dbReference type="EMBL" id="MQM04923.1"/>
    </source>
</evidence>
<sequence length="242" mass="26022">MAPPFSRRPTAVFLLCLLAVPVAPSNAAAWGDRLVFILAGQSNMSGRGGVVNNTWDRVVPPQCRPNPSIQRLSAALQWEEARDPLHADIDAFTVCGVGPGMSFANAIRGARRLRGEVGLVPCAVGATKIEQWQKGTQLYEQMVRRARAAASWGRLSAVLWYQGESDAVQQADAQAYTGRMERMVQDLRADLGLPGLPVIQVLLATGLGPYVDTVRAAQRAVNSGTLRGLTRGVSPSQVTSYI</sequence>
<dbReference type="InterPro" id="IPR052940">
    <property type="entry name" value="Carb_Esterase_6"/>
</dbReference>
<organism evidence="4 5">
    <name type="scientific">Colocasia esculenta</name>
    <name type="common">Wild taro</name>
    <name type="synonym">Arum esculentum</name>
    <dbReference type="NCBI Taxonomy" id="4460"/>
    <lineage>
        <taxon>Eukaryota</taxon>
        <taxon>Viridiplantae</taxon>
        <taxon>Streptophyta</taxon>
        <taxon>Embryophyta</taxon>
        <taxon>Tracheophyta</taxon>
        <taxon>Spermatophyta</taxon>
        <taxon>Magnoliopsida</taxon>
        <taxon>Liliopsida</taxon>
        <taxon>Araceae</taxon>
        <taxon>Aroideae</taxon>
        <taxon>Colocasieae</taxon>
        <taxon>Colocasia</taxon>
    </lineage>
</organism>
<protein>
    <recommendedName>
        <fullName evidence="3">Sialate O-acetylesterase domain-containing protein</fullName>
    </recommendedName>
</protein>
<dbReference type="OrthoDB" id="42638at2759"/>
<proteinExistence type="predicted"/>
<dbReference type="Pfam" id="PF03629">
    <property type="entry name" value="SASA"/>
    <property type="match status" value="1"/>
</dbReference>
<keyword evidence="1" id="KW-0378">Hydrolase</keyword>